<dbReference type="RefSeq" id="XP_012767453.1">
    <property type="nucleotide sequence ID" value="XM_012911999.1"/>
</dbReference>
<dbReference type="AlphaFoldDB" id="A0A061D5F7"/>
<evidence type="ECO:0000313" key="3">
    <source>
        <dbReference type="Proteomes" id="UP000033188"/>
    </source>
</evidence>
<keyword evidence="3" id="KW-1185">Reference proteome</keyword>
<dbReference type="VEuPathDB" id="PiroplasmaDB:BBBOND_0204250"/>
<feature type="compositionally biased region" description="Basic and acidic residues" evidence="1">
    <location>
        <begin position="60"/>
        <end position="73"/>
    </location>
</feature>
<sequence length="73" mass="7932">MTASSSCGSLSTLCGFRKRKNNGERMVFGNRVDVLEAIEAGILGRKDAKSPVQMMAPTKEGVEVDGRSDKERK</sequence>
<proteinExistence type="predicted"/>
<evidence type="ECO:0000313" key="2">
    <source>
        <dbReference type="EMBL" id="CDR95267.1"/>
    </source>
</evidence>
<dbReference type="Proteomes" id="UP000033188">
    <property type="component" value="Chromosome 2"/>
</dbReference>
<dbReference type="EMBL" id="LK391708">
    <property type="protein sequence ID" value="CDR95267.1"/>
    <property type="molecule type" value="Genomic_DNA"/>
</dbReference>
<feature type="region of interest" description="Disordered" evidence="1">
    <location>
        <begin position="47"/>
        <end position="73"/>
    </location>
</feature>
<dbReference type="KEGG" id="bbig:BBBOND_0204250"/>
<gene>
    <name evidence="2" type="ORF">BBBOND_0204250</name>
</gene>
<evidence type="ECO:0000256" key="1">
    <source>
        <dbReference type="SAM" id="MobiDB-lite"/>
    </source>
</evidence>
<dbReference type="GeneID" id="24563808"/>
<name>A0A061D5F7_BABBI</name>
<reference evidence="3" key="1">
    <citation type="submission" date="2014-06" db="EMBL/GenBank/DDBJ databases">
        <authorList>
            <person name="Aslett M."/>
            <person name="De Silva N."/>
        </authorList>
    </citation>
    <scope>NUCLEOTIDE SEQUENCE [LARGE SCALE GENOMIC DNA]</scope>
    <source>
        <strain evidence="3">Bond</strain>
    </source>
</reference>
<accession>A0A061D5F7</accession>
<organism evidence="2 3">
    <name type="scientific">Babesia bigemina</name>
    <dbReference type="NCBI Taxonomy" id="5866"/>
    <lineage>
        <taxon>Eukaryota</taxon>
        <taxon>Sar</taxon>
        <taxon>Alveolata</taxon>
        <taxon>Apicomplexa</taxon>
        <taxon>Aconoidasida</taxon>
        <taxon>Piroplasmida</taxon>
        <taxon>Babesiidae</taxon>
        <taxon>Babesia</taxon>
    </lineage>
</organism>
<protein>
    <submittedName>
        <fullName evidence="2">Uncharacterized protein</fullName>
    </submittedName>
</protein>